<dbReference type="Pfam" id="PF03929">
    <property type="entry name" value="PepSY_TM"/>
    <property type="match status" value="1"/>
</dbReference>
<comment type="caution">
    <text evidence="1">The sequence shown here is derived from an EMBL/GenBank/DDBJ whole genome shotgun (WGS) entry which is preliminary data.</text>
</comment>
<evidence type="ECO:0000313" key="2">
    <source>
        <dbReference type="Proteomes" id="UP000281028"/>
    </source>
</evidence>
<sequence>MLSRKKKEAKHPAKKKSLARLIVEKLHLWLGLASGIIVVIISVTGCLFVFQKEINDVVYRKALFVAPQTTGVLPLSTLKQRAQEALGPDKPVYNVTTYTAPDRAWEFMTYKGNDTALTYFGALEYYDVVTVNPYTGKVTGQLDLKYNFFNIVKMMHWSLLLKDSIGQPIVGWSTFIFVILLITGLVLWWPKRWNKASREQSFKIKWKASFKRVNYDLHNVLGFYSLLIALVLGLTGMVWAFKWFESTVYVVASGSTAAPVVKEEKSVKPAAAITGNPLDIAFNTALPMLKGADRVFVYPATFPEGVNVVGGLKGREIYYGADELKFDQYTGKLLGRRNNTHKNRGEKLLEMNYDIHVGAIGGIVGKIIVFITGLICASLPITGFYVWWGKQKKTKKKLVKPVARLHTVQ</sequence>
<dbReference type="PANTHER" id="PTHR34219">
    <property type="entry name" value="IRON-REGULATED INNER MEMBRANE PROTEIN-RELATED"/>
    <property type="match status" value="1"/>
</dbReference>
<dbReference type="EMBL" id="RIAR02000001">
    <property type="protein sequence ID" value="NSL90638.1"/>
    <property type="molecule type" value="Genomic_DNA"/>
</dbReference>
<name>A0A433WLM5_9BACT</name>
<organism evidence="1 2">
    <name type="scientific">Chitinophaga solisilvae</name>
    <dbReference type="NCBI Taxonomy" id="1233460"/>
    <lineage>
        <taxon>Bacteria</taxon>
        <taxon>Pseudomonadati</taxon>
        <taxon>Bacteroidota</taxon>
        <taxon>Chitinophagia</taxon>
        <taxon>Chitinophagales</taxon>
        <taxon>Chitinophagaceae</taxon>
        <taxon>Chitinophaga</taxon>
    </lineage>
</organism>
<dbReference type="AlphaFoldDB" id="A0A433WLM5"/>
<evidence type="ECO:0000313" key="1">
    <source>
        <dbReference type="EMBL" id="NSL90638.1"/>
    </source>
</evidence>
<accession>A0A433WLM5</accession>
<reference evidence="1" key="1">
    <citation type="submission" date="2020-05" db="EMBL/GenBank/DDBJ databases">
        <title>Chitinophaga laudate sp. nov., isolated from a tropical peat swamp.</title>
        <authorList>
            <person name="Goh C.B.S."/>
            <person name="Lee M.S."/>
            <person name="Parimannan S."/>
            <person name="Pasbakhsh P."/>
            <person name="Yule C.M."/>
            <person name="Rajandas H."/>
            <person name="Loke S."/>
            <person name="Croft L."/>
            <person name="Tan J.B.L."/>
        </authorList>
    </citation>
    <scope>NUCLEOTIDE SEQUENCE</scope>
    <source>
        <strain evidence="1">Mgbs1</strain>
    </source>
</reference>
<proteinExistence type="predicted"/>
<dbReference type="InterPro" id="IPR005625">
    <property type="entry name" value="PepSY-ass_TM"/>
</dbReference>
<keyword evidence="2" id="KW-1185">Reference proteome</keyword>
<dbReference type="PANTHER" id="PTHR34219:SF3">
    <property type="entry name" value="BLL7967 PROTEIN"/>
    <property type="match status" value="1"/>
</dbReference>
<protein>
    <submittedName>
        <fullName evidence="1">PepSY domain-containing protein</fullName>
    </submittedName>
</protein>
<dbReference type="Proteomes" id="UP000281028">
    <property type="component" value="Unassembled WGS sequence"/>
</dbReference>
<dbReference type="OrthoDB" id="111691at2"/>
<gene>
    <name evidence="1" type="ORF">ECE50_027690</name>
</gene>
<dbReference type="RefSeq" id="WP_127036041.1">
    <property type="nucleotide sequence ID" value="NZ_JAABOK010000006.1"/>
</dbReference>